<dbReference type="PANTHER" id="PTHR45947">
    <property type="entry name" value="SULFOQUINOVOSYL TRANSFERASE SQD2"/>
    <property type="match status" value="1"/>
</dbReference>
<dbReference type="EMBL" id="MGFK01000018">
    <property type="protein sequence ID" value="OGM04180.1"/>
    <property type="molecule type" value="Genomic_DNA"/>
</dbReference>
<dbReference type="Proteomes" id="UP000177091">
    <property type="component" value="Unassembled WGS sequence"/>
</dbReference>
<reference evidence="3 4" key="1">
    <citation type="journal article" date="2016" name="Nat. Commun.">
        <title>Thousands of microbial genomes shed light on interconnected biogeochemical processes in an aquifer system.</title>
        <authorList>
            <person name="Anantharaman K."/>
            <person name="Brown C.T."/>
            <person name="Hug L.A."/>
            <person name="Sharon I."/>
            <person name="Castelle C.J."/>
            <person name="Probst A.J."/>
            <person name="Thomas B.C."/>
            <person name="Singh A."/>
            <person name="Wilkins M.J."/>
            <person name="Karaoz U."/>
            <person name="Brodie E.L."/>
            <person name="Williams K.H."/>
            <person name="Hubbard S.S."/>
            <person name="Banfield J.F."/>
        </authorList>
    </citation>
    <scope>NUCLEOTIDE SEQUENCE [LARGE SCALE GENOMIC DNA]</scope>
</reference>
<feature type="domain" description="Glycosyltransferase subfamily 4-like N-terminal" evidence="2">
    <location>
        <begin position="13"/>
        <end position="219"/>
    </location>
</feature>
<comment type="caution">
    <text evidence="3">The sequence shown here is derived from an EMBL/GenBank/DDBJ whole genome shotgun (WGS) entry which is preliminary data.</text>
</comment>
<dbReference type="Pfam" id="PF13439">
    <property type="entry name" value="Glyco_transf_4"/>
    <property type="match status" value="1"/>
</dbReference>
<sequence length="418" mass="48910">MRILQINSHHKMIGGTERYYLELSDLLRKRGHLVANFSLKDSKNYSSEWEKYFLDELDFSKNDYKSFIKKACRMFYSFEAKRKVERLLDDFKPDIVHIHNIYYYISPSILSVIKKRKIPVVQTVHDYQLISPCLDLFSNGRVNEDTKKNRYYKAVLSKSIKESYVASLMAAVASYIQHIFRLYERHVDYFIAPSVFMEKKLIEYGFDPRKIIHLPNFTNFSLSKTSNKPHKEKYVLYFGRLEEKKGAMFLLDVARSLPKVMFKMIGKYPDEKIKIKIKDFLSEHSIKNVTVLKFQESAELQQSITRSLFVLVPSLWYENMPYTILESYALGKPVVASRIGGISEIVKVGENGLLFEAGNLDDCEKKVTSLWENPDQVKRMGVNAKKLVMNRFSPSVHYKNLTQIYERATEHYSQKGPL</sequence>
<dbReference type="SUPFAM" id="SSF53756">
    <property type="entry name" value="UDP-Glycosyltransferase/glycogen phosphorylase"/>
    <property type="match status" value="1"/>
</dbReference>
<dbReference type="CDD" id="cd03801">
    <property type="entry name" value="GT4_PimA-like"/>
    <property type="match status" value="1"/>
</dbReference>
<evidence type="ECO:0000259" key="1">
    <source>
        <dbReference type="Pfam" id="PF00534"/>
    </source>
</evidence>
<evidence type="ECO:0000313" key="3">
    <source>
        <dbReference type="EMBL" id="OGM04180.1"/>
    </source>
</evidence>
<name>A0A1F7WMX6_9BACT</name>
<organism evidence="3 4">
    <name type="scientific">Candidatus Woesebacteria bacterium GWA1_42_12</name>
    <dbReference type="NCBI Taxonomy" id="1802472"/>
    <lineage>
        <taxon>Bacteria</taxon>
        <taxon>Candidatus Woeseibacteriota</taxon>
    </lineage>
</organism>
<gene>
    <name evidence="3" type="ORF">A2112_00230</name>
</gene>
<dbReference type="Pfam" id="PF00534">
    <property type="entry name" value="Glycos_transf_1"/>
    <property type="match status" value="1"/>
</dbReference>
<evidence type="ECO:0000313" key="4">
    <source>
        <dbReference type="Proteomes" id="UP000177091"/>
    </source>
</evidence>
<dbReference type="GO" id="GO:0016757">
    <property type="term" value="F:glycosyltransferase activity"/>
    <property type="evidence" value="ECO:0007669"/>
    <property type="project" value="InterPro"/>
</dbReference>
<proteinExistence type="predicted"/>
<evidence type="ECO:0000259" key="2">
    <source>
        <dbReference type="Pfam" id="PF13439"/>
    </source>
</evidence>
<dbReference type="Gene3D" id="3.40.50.2000">
    <property type="entry name" value="Glycogen Phosphorylase B"/>
    <property type="match status" value="2"/>
</dbReference>
<protein>
    <recommendedName>
        <fullName evidence="5">Glycosyltransferase subfamily 4-like N-terminal domain-containing protein</fullName>
    </recommendedName>
</protein>
<dbReference type="AlphaFoldDB" id="A0A1F7WMX6"/>
<feature type="domain" description="Glycosyl transferase family 1" evidence="1">
    <location>
        <begin position="223"/>
        <end position="386"/>
    </location>
</feature>
<accession>A0A1F7WMX6</accession>
<dbReference type="PANTHER" id="PTHR45947:SF13">
    <property type="entry name" value="TRANSFERASE"/>
    <property type="match status" value="1"/>
</dbReference>
<dbReference type="InterPro" id="IPR028098">
    <property type="entry name" value="Glyco_trans_4-like_N"/>
</dbReference>
<dbReference type="InterPro" id="IPR001296">
    <property type="entry name" value="Glyco_trans_1"/>
</dbReference>
<evidence type="ECO:0008006" key="5">
    <source>
        <dbReference type="Google" id="ProtNLM"/>
    </source>
</evidence>
<dbReference type="InterPro" id="IPR050194">
    <property type="entry name" value="Glycosyltransferase_grp1"/>
</dbReference>